<feature type="transmembrane region" description="Helical" evidence="1">
    <location>
        <begin position="20"/>
        <end position="48"/>
    </location>
</feature>
<dbReference type="RefSeq" id="WP_345671313.1">
    <property type="nucleotide sequence ID" value="NZ_BAABKC010000106.1"/>
</dbReference>
<evidence type="ECO:0000313" key="2">
    <source>
        <dbReference type="EMBL" id="GAA5073806.1"/>
    </source>
</evidence>
<evidence type="ECO:0008006" key="4">
    <source>
        <dbReference type="Google" id="ProtNLM"/>
    </source>
</evidence>
<dbReference type="InterPro" id="IPR039708">
    <property type="entry name" value="MT1774/Rv1733c-like"/>
</dbReference>
<comment type="caution">
    <text evidence="2">The sequence shown here is derived from an EMBL/GenBank/DDBJ whole genome shotgun (WGS) entry which is preliminary data.</text>
</comment>
<keyword evidence="1" id="KW-0472">Membrane</keyword>
<evidence type="ECO:0000313" key="3">
    <source>
        <dbReference type="Proteomes" id="UP001500124"/>
    </source>
</evidence>
<accession>A0ABP9LAE6</accession>
<organism evidence="2 3">
    <name type="scientific">Streptomyces similanensis</name>
    <dbReference type="NCBI Taxonomy" id="1274988"/>
    <lineage>
        <taxon>Bacteria</taxon>
        <taxon>Bacillati</taxon>
        <taxon>Actinomycetota</taxon>
        <taxon>Actinomycetes</taxon>
        <taxon>Kitasatosporales</taxon>
        <taxon>Streptomycetaceae</taxon>
        <taxon>Streptomyces</taxon>
    </lineage>
</organism>
<dbReference type="PANTHER" id="PTHR42305:SF1">
    <property type="entry name" value="MEMBRANE PROTEIN RV1733C-RELATED"/>
    <property type="match status" value="1"/>
</dbReference>
<keyword evidence="3" id="KW-1185">Reference proteome</keyword>
<feature type="transmembrane region" description="Helical" evidence="1">
    <location>
        <begin position="138"/>
        <end position="164"/>
    </location>
</feature>
<keyword evidence="1" id="KW-0812">Transmembrane</keyword>
<dbReference type="Proteomes" id="UP001500124">
    <property type="component" value="Unassembled WGS sequence"/>
</dbReference>
<reference evidence="3" key="1">
    <citation type="journal article" date="2019" name="Int. J. Syst. Evol. Microbiol.">
        <title>The Global Catalogue of Microorganisms (GCM) 10K type strain sequencing project: providing services to taxonomists for standard genome sequencing and annotation.</title>
        <authorList>
            <consortium name="The Broad Institute Genomics Platform"/>
            <consortium name="The Broad Institute Genome Sequencing Center for Infectious Disease"/>
            <person name="Wu L."/>
            <person name="Ma J."/>
        </authorList>
    </citation>
    <scope>NUCLEOTIDE SEQUENCE [LARGE SCALE GENOMIC DNA]</scope>
    <source>
        <strain evidence="3">JCM 18410</strain>
    </source>
</reference>
<name>A0ABP9LAE6_9ACTN</name>
<keyword evidence="1" id="KW-1133">Transmembrane helix</keyword>
<gene>
    <name evidence="2" type="ORF">GCM10023336_61460</name>
</gene>
<sequence length="192" mass="21117">MRRRGRARRRNPLRRRADVVRAWAALVLAVLVCAGAPLLGLGTAWWAYGEARAAQTAQRADRHRVRAEAVGDTRAAPLTARARPGDTRPVTVRWTQPGGRPRTATTRVRTGVRPGDPVDVWLDSGGRVVTAPSGDGTVWQYTVSLGCYATGGAVAVLLLGRAVARRVAWRRRLDEWDRAWARTGPRWSGRRA</sequence>
<proteinExistence type="predicted"/>
<evidence type="ECO:0000256" key="1">
    <source>
        <dbReference type="SAM" id="Phobius"/>
    </source>
</evidence>
<dbReference type="PANTHER" id="PTHR42305">
    <property type="entry name" value="MEMBRANE PROTEIN RV1733C-RELATED"/>
    <property type="match status" value="1"/>
</dbReference>
<protein>
    <recommendedName>
        <fullName evidence="4">Integral membrane protein</fullName>
    </recommendedName>
</protein>
<dbReference type="EMBL" id="BAABKC010000106">
    <property type="protein sequence ID" value="GAA5073806.1"/>
    <property type="molecule type" value="Genomic_DNA"/>
</dbReference>